<reference evidence="2 3" key="2">
    <citation type="submission" date="2016-08" db="EMBL/GenBank/DDBJ databases">
        <title>Pervasive Adenine N6-methylation of Active Genes in Fungi.</title>
        <authorList>
            <consortium name="DOE Joint Genome Institute"/>
            <person name="Mondo S.J."/>
            <person name="Dannebaum R.O."/>
            <person name="Kuo R.C."/>
            <person name="Labutti K."/>
            <person name="Haridas S."/>
            <person name="Kuo A."/>
            <person name="Salamov A."/>
            <person name="Ahrendt S.R."/>
            <person name="Lipzen A."/>
            <person name="Sullivan W."/>
            <person name="Andreopoulos W.B."/>
            <person name="Clum A."/>
            <person name="Lindquist E."/>
            <person name="Daum C."/>
            <person name="Ramamoorthy G.K."/>
            <person name="Gryganskyi A."/>
            <person name="Culley D."/>
            <person name="Magnuson J.K."/>
            <person name="James T.Y."/>
            <person name="O'Malley M.A."/>
            <person name="Stajich J.E."/>
            <person name="Spatafora J.W."/>
            <person name="Visel A."/>
            <person name="Grigoriev I.V."/>
        </authorList>
    </citation>
    <scope>NUCLEOTIDE SEQUENCE [LARGE SCALE GENOMIC DNA]</scope>
    <source>
        <strain evidence="3">finn</strain>
    </source>
</reference>
<evidence type="ECO:0000256" key="1">
    <source>
        <dbReference type="SAM" id="Coils"/>
    </source>
</evidence>
<organism evidence="2 3">
    <name type="scientific">Piromyces finnis</name>
    <dbReference type="NCBI Taxonomy" id="1754191"/>
    <lineage>
        <taxon>Eukaryota</taxon>
        <taxon>Fungi</taxon>
        <taxon>Fungi incertae sedis</taxon>
        <taxon>Chytridiomycota</taxon>
        <taxon>Chytridiomycota incertae sedis</taxon>
        <taxon>Neocallimastigomycetes</taxon>
        <taxon>Neocallimastigales</taxon>
        <taxon>Neocallimastigaceae</taxon>
        <taxon>Piromyces</taxon>
    </lineage>
</organism>
<feature type="coiled-coil region" evidence="1">
    <location>
        <begin position="379"/>
        <end position="406"/>
    </location>
</feature>
<protein>
    <submittedName>
        <fullName evidence="2">Uncharacterized protein</fullName>
    </submittedName>
</protein>
<evidence type="ECO:0000313" key="2">
    <source>
        <dbReference type="EMBL" id="ORX60169.1"/>
    </source>
</evidence>
<dbReference type="OrthoDB" id="2151223at2759"/>
<evidence type="ECO:0000313" key="3">
    <source>
        <dbReference type="Proteomes" id="UP000193719"/>
    </source>
</evidence>
<feature type="coiled-coil region" evidence="1">
    <location>
        <begin position="483"/>
        <end position="510"/>
    </location>
</feature>
<keyword evidence="3" id="KW-1185">Reference proteome</keyword>
<sequence>MNSLNKINNICSSNEQLCLINKHNPKEQIPLIVRKTKIEEIPILKHPTSNLKSISYIKKNLPLRMVKSNESIEVRAFEIFTKLRHIKGLENLDEKSFLDTINICNEVKSQSKKMTNNTLMKTKDIKSRKTMPTNIKNNKKNINYNNVNNNDKVKINESNVSNLKMASDIENGEKIISSKLMEFILNLFSTLFWKLNVKSFQNLKEDRKNEKKIDLQHNVLVSEKRDHEMAFQMVFKSLVKKELKNQGYLCKKDFDIFNKNDCLDALDFLVSLLNPSPKSVIDNIFDTQNKNIIDKKASIGPLKNKQIEEKKKISVNNFNNYGEENIIYDEINNFYKITNEKDSPKIKKDNNFIDILPLTSIPTKRMEKYKNYNNEDLANINDNEIIKKLKNEMKILKSENIKLINENKKIKLLLKDITSENGKQETNIKRLAILKSQIIQLKRQVVSQEKIINEKASYIDDIENITNNLSMNINNIEKCNTLNENTKYELKHLKILLTRLNEKLNNFKSLNYLEKNTSSIFSNIDDNNNKNEFIFYSDFISSTTRPRSKISILDICSGNTDHLNIKHIGRLETKLHQLYIDLTSINIFFDSFFSPKLDIVLKNEAKKKYEIAISSLNDTINYLLPLSVLIPSAPYPDLNKVLKPGMPLIPASDDIVKALSLPNNIDKKEIKNKLDNIIKGFKIYQDIITKEKDSYINIFSEYKTNFKNICQSVKNEIINYEEKYKAIGNVIINIKYPLNNIYKSLRSLKDNFNTDNLIDYLKLTEKELTKVLFSLNNLYK</sequence>
<reference evidence="2 3" key="1">
    <citation type="submission" date="2016-08" db="EMBL/GenBank/DDBJ databases">
        <title>Genomes of anaerobic fungi encode conserved fungal cellulosomes for biomass hydrolysis.</title>
        <authorList>
            <consortium name="DOE Joint Genome Institute"/>
            <person name="Haitjema C.H."/>
            <person name="Gilmore S.P."/>
            <person name="Henske J.K."/>
            <person name="Solomon K.V."/>
            <person name="De Groot R."/>
            <person name="Kuo A."/>
            <person name="Mondo S.J."/>
            <person name="Salamov A.A."/>
            <person name="Labutti K."/>
            <person name="Zhao Z."/>
            <person name="Chiniquy J."/>
            <person name="Barry K."/>
            <person name="Brewer H.M."/>
            <person name="Purvine S.O."/>
            <person name="Wright A.T."/>
            <person name="Boxma B."/>
            <person name="Van Alen T."/>
            <person name="Hackstein J.H."/>
            <person name="Baker S.E."/>
            <person name="Grigoriev I.V."/>
            <person name="O'Malley M.A."/>
        </authorList>
    </citation>
    <scope>NUCLEOTIDE SEQUENCE [LARGE SCALE GENOMIC DNA]</scope>
    <source>
        <strain evidence="3">finn</strain>
    </source>
</reference>
<comment type="caution">
    <text evidence="2">The sequence shown here is derived from an EMBL/GenBank/DDBJ whole genome shotgun (WGS) entry which is preliminary data.</text>
</comment>
<keyword evidence="1" id="KW-0175">Coiled coil</keyword>
<name>A0A1Y1VN24_9FUNG</name>
<dbReference type="STRING" id="1754191.A0A1Y1VN24"/>
<dbReference type="AlphaFoldDB" id="A0A1Y1VN24"/>
<dbReference type="Proteomes" id="UP000193719">
    <property type="component" value="Unassembled WGS sequence"/>
</dbReference>
<dbReference type="EMBL" id="MCFH01000002">
    <property type="protein sequence ID" value="ORX60169.1"/>
    <property type="molecule type" value="Genomic_DNA"/>
</dbReference>
<proteinExistence type="predicted"/>
<gene>
    <name evidence="2" type="ORF">BCR36DRAFT_408528</name>
</gene>
<accession>A0A1Y1VN24</accession>